<dbReference type="SMART" id="SM00939">
    <property type="entry name" value="PepX_C"/>
    <property type="match status" value="1"/>
</dbReference>
<dbReference type="InterPro" id="IPR005674">
    <property type="entry name" value="CocE/Ser_esterase"/>
</dbReference>
<dbReference type="NCBIfam" id="TIGR00976">
    <property type="entry name" value="CocE_NonD"/>
    <property type="match status" value="2"/>
</dbReference>
<dbReference type="Pfam" id="PF08530">
    <property type="entry name" value="PepX_C"/>
    <property type="match status" value="1"/>
</dbReference>
<dbReference type="STRING" id="134601.AFA91_14215"/>
<dbReference type="EMBL" id="CP012150">
    <property type="protein sequence ID" value="AKS32842.1"/>
    <property type="molecule type" value="Genomic_DNA"/>
</dbReference>
<dbReference type="AlphaFoldDB" id="A0A0K0X629"/>
<proteinExistence type="predicted"/>
<dbReference type="InterPro" id="IPR008979">
    <property type="entry name" value="Galactose-bd-like_sf"/>
</dbReference>
<organism evidence="3 4">
    <name type="scientific">Mycolicibacterium goodii</name>
    <name type="common">Mycobacterium goodii</name>
    <dbReference type="NCBI Taxonomy" id="134601"/>
    <lineage>
        <taxon>Bacteria</taxon>
        <taxon>Bacillati</taxon>
        <taxon>Actinomycetota</taxon>
        <taxon>Actinomycetes</taxon>
        <taxon>Mycobacteriales</taxon>
        <taxon>Mycobacteriaceae</taxon>
        <taxon>Mycolicibacterium</taxon>
    </lineage>
</organism>
<dbReference type="SUPFAM" id="SSF49785">
    <property type="entry name" value="Galactose-binding domain-like"/>
    <property type="match status" value="1"/>
</dbReference>
<protein>
    <submittedName>
        <fullName evidence="3">Hydrolase</fullName>
    </submittedName>
</protein>
<dbReference type="InterPro" id="IPR029058">
    <property type="entry name" value="AB_hydrolase_fold"/>
</dbReference>
<name>A0A0K0X629_MYCGD</name>
<gene>
    <name evidence="3" type="ORF">AFA91_14215</name>
</gene>
<dbReference type="Pfam" id="PF02129">
    <property type="entry name" value="Peptidase_S15"/>
    <property type="match status" value="1"/>
</dbReference>
<evidence type="ECO:0000313" key="3">
    <source>
        <dbReference type="EMBL" id="AKS32842.1"/>
    </source>
</evidence>
<dbReference type="PANTHER" id="PTHR43056">
    <property type="entry name" value="PEPTIDASE S9 PROLYL OLIGOPEPTIDASE"/>
    <property type="match status" value="1"/>
</dbReference>
<evidence type="ECO:0000259" key="2">
    <source>
        <dbReference type="SMART" id="SM00939"/>
    </source>
</evidence>
<dbReference type="KEGG" id="mgo:AFA91_14215"/>
<keyword evidence="1 3" id="KW-0378">Hydrolase</keyword>
<dbReference type="Gene3D" id="1.10.3020.20">
    <property type="match status" value="1"/>
</dbReference>
<dbReference type="GO" id="GO:0008239">
    <property type="term" value="F:dipeptidyl-peptidase activity"/>
    <property type="evidence" value="ECO:0007669"/>
    <property type="project" value="InterPro"/>
</dbReference>
<dbReference type="SUPFAM" id="SSF53474">
    <property type="entry name" value="alpha/beta-Hydrolases"/>
    <property type="match status" value="1"/>
</dbReference>
<evidence type="ECO:0000313" key="4">
    <source>
        <dbReference type="Proteomes" id="UP000062255"/>
    </source>
</evidence>
<dbReference type="Gene3D" id="2.60.120.260">
    <property type="entry name" value="Galactose-binding domain-like"/>
    <property type="match status" value="1"/>
</dbReference>
<dbReference type="Proteomes" id="UP000062255">
    <property type="component" value="Chromosome"/>
</dbReference>
<dbReference type="OrthoDB" id="5240615at2"/>
<dbReference type="Gene3D" id="3.40.50.1820">
    <property type="entry name" value="alpha/beta hydrolase"/>
    <property type="match status" value="1"/>
</dbReference>
<dbReference type="InterPro" id="IPR000383">
    <property type="entry name" value="Xaa-Pro-like_dom"/>
</dbReference>
<dbReference type="PATRIC" id="fig|134601.6.peg.2946"/>
<dbReference type="InterPro" id="IPR013736">
    <property type="entry name" value="Xaa-Pro_dipept_C"/>
</dbReference>
<dbReference type="PANTHER" id="PTHR43056:SF10">
    <property type="entry name" value="COCE_NOND FAMILY, PUTATIVE (AFU_ORTHOLOGUE AFUA_7G00600)-RELATED"/>
    <property type="match status" value="1"/>
</dbReference>
<sequence length="572" mass="63941">MNADAAALDRPALDRPWKRPGAARYALSRFRGFIRTPVEVYEPEPGAVTVRRDVAVTTRDGTVLRVNVHLPAGDGPVPVLLCAHPYGKDKVPVRKKRGKGGKRYALPFQYRVLRQPEPVRFSSLTTWEAPDPAWWTKQGFAVVNCDLRGAGTSDGVGSPLSDQEGEDVYDLIEWAAAQPWSTGAVGMIGVSYLAISQWKSAALRPPHLRAIVPWEGMTDPYRDLLHPGGIQETGFIKLWSRSLKETRLEYDLGKENSSRPRYDDWWRALVPALEAIDVPALICGSFSDNNLHTRGSIRGFEQIGSAERHLYTHRGGKWATFYSDDALRTQLAFLDRHLRGGTGQTLPRVRLEVRESRDRIAAVRDESQWPPASTRWTPLYLHDAGLRTEAATVAGSISFDTRRAAARFGWTVPDDTELTGPMALRLYISADADDVDLFVGVEKWSGTRYVPFEGSYGFGRDRVSTGWLRASMRALDETRSRPFEPVPAFIEDQPLRPGQVVPVDIPLGPSSTLFRAGERLRLVVAGRWLWPRNPLTGQFPAAYERRSRGICTLHWGPDRQAHLLVPVIPDAQ</sequence>
<accession>A0A0K0X629</accession>
<dbReference type="RefSeq" id="WP_049745278.1">
    <property type="nucleotide sequence ID" value="NZ_CP012150.1"/>
</dbReference>
<evidence type="ECO:0000256" key="1">
    <source>
        <dbReference type="ARBA" id="ARBA00022801"/>
    </source>
</evidence>
<dbReference type="InterPro" id="IPR050585">
    <property type="entry name" value="Xaa-Pro_dipeptidyl-ppase/CocE"/>
</dbReference>
<feature type="domain" description="Xaa-Pro dipeptidyl-peptidase C-terminal" evidence="2">
    <location>
        <begin position="331"/>
        <end position="564"/>
    </location>
</feature>
<reference evidence="3 4" key="1">
    <citation type="submission" date="2015-07" db="EMBL/GenBank/DDBJ databases">
        <title>Complete genome sequence of Mycobacterium goodii X7B, a facultative thermophilic biodesulfurizing bacterium.</title>
        <authorList>
            <person name="Yu B."/>
            <person name="Li F."/>
            <person name="Xu P."/>
        </authorList>
    </citation>
    <scope>NUCLEOTIDE SEQUENCE [LARGE SCALE GENOMIC DNA]</scope>
    <source>
        <strain evidence="3 4">X7B</strain>
    </source>
</reference>